<feature type="signal peptide" evidence="14">
    <location>
        <begin position="1"/>
        <end position="32"/>
    </location>
</feature>
<keyword evidence="6 13" id="KW-0732">Signal</keyword>
<evidence type="ECO:0000256" key="9">
    <source>
        <dbReference type="ARBA" id="ARBA00023139"/>
    </source>
</evidence>
<evidence type="ECO:0000256" key="3">
    <source>
        <dbReference type="ARBA" id="ARBA00011245"/>
    </source>
</evidence>
<organism evidence="15 16">
    <name type="scientific">Actinobacillus delphinicola</name>
    <dbReference type="NCBI Taxonomy" id="51161"/>
    <lineage>
        <taxon>Bacteria</taxon>
        <taxon>Pseudomonadati</taxon>
        <taxon>Pseudomonadota</taxon>
        <taxon>Gammaproteobacteria</taxon>
        <taxon>Pasteurellales</taxon>
        <taxon>Pasteurellaceae</taxon>
        <taxon>Actinobacillus</taxon>
    </lineage>
</organism>
<dbReference type="Pfam" id="PF03550">
    <property type="entry name" value="LolB"/>
    <property type="match status" value="1"/>
</dbReference>
<comment type="function">
    <text evidence="13">Plays a critical role in the incorporation of lipoproteins in the outer membrane after they are released by the LolA protein.</text>
</comment>
<evidence type="ECO:0000256" key="10">
    <source>
        <dbReference type="ARBA" id="ARBA00023186"/>
    </source>
</evidence>
<evidence type="ECO:0000313" key="15">
    <source>
        <dbReference type="EMBL" id="VEJ08816.1"/>
    </source>
</evidence>
<dbReference type="CDD" id="cd16326">
    <property type="entry name" value="LolB"/>
    <property type="match status" value="1"/>
</dbReference>
<dbReference type="SUPFAM" id="SSF89392">
    <property type="entry name" value="Prokaryotic lipoproteins and lipoprotein localization factors"/>
    <property type="match status" value="1"/>
</dbReference>
<gene>
    <name evidence="13 15" type="primary">lolB</name>
    <name evidence="15" type="ORF">NCTC12871_00231</name>
</gene>
<dbReference type="HAMAP" id="MF_00233">
    <property type="entry name" value="LolB"/>
    <property type="match status" value="1"/>
</dbReference>
<evidence type="ECO:0000313" key="16">
    <source>
        <dbReference type="Proteomes" id="UP000279799"/>
    </source>
</evidence>
<protein>
    <recommendedName>
        <fullName evidence="4 13">Outer-membrane lipoprotein LolB</fullName>
    </recommendedName>
</protein>
<keyword evidence="10 13" id="KW-0143">Chaperone</keyword>
<comment type="subcellular location">
    <subcellularLocation>
        <location evidence="1 13">Cell outer membrane</location>
        <topology evidence="1 13">Lipid-anchor</topology>
    </subcellularLocation>
</comment>
<evidence type="ECO:0000256" key="11">
    <source>
        <dbReference type="ARBA" id="ARBA00023237"/>
    </source>
</evidence>
<dbReference type="OrthoDB" id="9797618at2"/>
<evidence type="ECO:0000256" key="4">
    <source>
        <dbReference type="ARBA" id="ARBA00016202"/>
    </source>
</evidence>
<keyword evidence="8 13" id="KW-0472">Membrane</keyword>
<dbReference type="Proteomes" id="UP000279799">
    <property type="component" value="Chromosome"/>
</dbReference>
<keyword evidence="12 13" id="KW-0449">Lipoprotein</keyword>
<comment type="subunit">
    <text evidence="3 13">Monomer.</text>
</comment>
<dbReference type="KEGG" id="adp:NCTC12871_00231"/>
<dbReference type="RefSeq" id="WP_126598212.1">
    <property type="nucleotide sequence ID" value="NZ_LR134510.1"/>
</dbReference>
<keyword evidence="11 13" id="KW-0998">Cell outer membrane</keyword>
<keyword evidence="9 13" id="KW-0564">Palmitate</keyword>
<comment type="similarity">
    <text evidence="2 13">Belongs to the LolB family.</text>
</comment>
<dbReference type="GO" id="GO:0044874">
    <property type="term" value="P:lipoprotein localization to outer membrane"/>
    <property type="evidence" value="ECO:0007669"/>
    <property type="project" value="UniProtKB-UniRule"/>
</dbReference>
<dbReference type="InterPro" id="IPR029046">
    <property type="entry name" value="LolA/LolB/LppX"/>
</dbReference>
<evidence type="ECO:0000256" key="5">
    <source>
        <dbReference type="ARBA" id="ARBA00022448"/>
    </source>
</evidence>
<evidence type="ECO:0000256" key="14">
    <source>
        <dbReference type="SAM" id="SignalP"/>
    </source>
</evidence>
<keyword evidence="16" id="KW-1185">Reference proteome</keyword>
<feature type="chain" id="PRO_5019422338" description="Outer-membrane lipoprotein LolB" evidence="14">
    <location>
        <begin position="33"/>
        <end position="215"/>
    </location>
</feature>
<dbReference type="Gene3D" id="2.50.20.10">
    <property type="entry name" value="Lipoprotein localisation LolA/LolB/LppX"/>
    <property type="match status" value="1"/>
</dbReference>
<dbReference type="GO" id="GO:0015031">
    <property type="term" value="P:protein transport"/>
    <property type="evidence" value="ECO:0007669"/>
    <property type="project" value="UniProtKB-KW"/>
</dbReference>
<dbReference type="AlphaFoldDB" id="A0A448TSC4"/>
<dbReference type="GO" id="GO:0009279">
    <property type="term" value="C:cell outer membrane"/>
    <property type="evidence" value="ECO:0007669"/>
    <property type="project" value="UniProtKB-SubCell"/>
</dbReference>
<evidence type="ECO:0000256" key="7">
    <source>
        <dbReference type="ARBA" id="ARBA00022927"/>
    </source>
</evidence>
<evidence type="ECO:0000256" key="1">
    <source>
        <dbReference type="ARBA" id="ARBA00004459"/>
    </source>
</evidence>
<evidence type="ECO:0000256" key="8">
    <source>
        <dbReference type="ARBA" id="ARBA00023136"/>
    </source>
</evidence>
<evidence type="ECO:0000256" key="12">
    <source>
        <dbReference type="ARBA" id="ARBA00023288"/>
    </source>
</evidence>
<evidence type="ECO:0000256" key="2">
    <source>
        <dbReference type="ARBA" id="ARBA00009696"/>
    </source>
</evidence>
<keyword evidence="7 13" id="KW-0653">Protein transport</keyword>
<dbReference type="PROSITE" id="PS51257">
    <property type="entry name" value="PROKAR_LIPOPROTEIN"/>
    <property type="match status" value="1"/>
</dbReference>
<proteinExistence type="inferred from homology"/>
<keyword evidence="5 13" id="KW-0813">Transport</keyword>
<evidence type="ECO:0000256" key="6">
    <source>
        <dbReference type="ARBA" id="ARBA00022729"/>
    </source>
</evidence>
<accession>A0A448TSC4</accession>
<sequence>MKKLSRTLVNLGGAVGLSFLLCSCSMNFTAPADNGINLSHHDKDWQSHLHQIEKMGAYQASGQIGILTPKNRYSSAFQWHYQNPLDSQLHLSAFLNMASIDVMMTKEGLVIIDDKGVKHTHQEAENLLYRLMGAPISLAQLAQWLKGIPPQHTSYKVGENHLLKQFTYPTLNGAWKVDYLTYHQDIAVPMPEDILLTNGTTRLKIRIKQWQWENK</sequence>
<name>A0A448TSC4_9PAST</name>
<evidence type="ECO:0000256" key="13">
    <source>
        <dbReference type="HAMAP-Rule" id="MF_00233"/>
    </source>
</evidence>
<dbReference type="EMBL" id="LR134510">
    <property type="protein sequence ID" value="VEJ08816.1"/>
    <property type="molecule type" value="Genomic_DNA"/>
</dbReference>
<dbReference type="InterPro" id="IPR004565">
    <property type="entry name" value="OM_lipoprot_LolB"/>
</dbReference>
<reference evidence="15 16" key="1">
    <citation type="submission" date="2018-12" db="EMBL/GenBank/DDBJ databases">
        <authorList>
            <consortium name="Pathogen Informatics"/>
        </authorList>
    </citation>
    <scope>NUCLEOTIDE SEQUENCE [LARGE SCALE GENOMIC DNA]</scope>
    <source>
        <strain evidence="15 16">NCTC12871</strain>
    </source>
</reference>
<dbReference type="NCBIfam" id="TIGR00548">
    <property type="entry name" value="lolB"/>
    <property type="match status" value="1"/>
</dbReference>